<comment type="subcellular location">
    <subcellularLocation>
        <location evidence="7">Cell membrane</location>
        <topology evidence="7">Peripheral membrane protein</topology>
    </subcellularLocation>
    <subcellularLocation>
        <location evidence="1">Membrane</location>
    </subcellularLocation>
</comment>
<keyword evidence="2 7" id="KW-0813">Transport</keyword>
<keyword evidence="6 7" id="KW-0066">ATP synthesis</keyword>
<gene>
    <name evidence="7 8" type="primary">atpH</name>
    <name evidence="8" type="ORF">ENX73_00955</name>
</gene>
<dbReference type="HAMAP" id="MF_01416">
    <property type="entry name" value="ATP_synth_delta_bact"/>
    <property type="match status" value="1"/>
</dbReference>
<evidence type="ECO:0000256" key="4">
    <source>
        <dbReference type="ARBA" id="ARBA00023065"/>
    </source>
</evidence>
<accession>A0A7V3RDL0</accession>
<evidence type="ECO:0000256" key="7">
    <source>
        <dbReference type="HAMAP-Rule" id="MF_01416"/>
    </source>
</evidence>
<dbReference type="Gene3D" id="1.10.520.20">
    <property type="entry name" value="N-terminal domain of the delta subunit of the F1F0-ATP synthase"/>
    <property type="match status" value="1"/>
</dbReference>
<dbReference type="AlphaFoldDB" id="A0A7V3RDL0"/>
<dbReference type="GO" id="GO:0046933">
    <property type="term" value="F:proton-transporting ATP synthase activity, rotational mechanism"/>
    <property type="evidence" value="ECO:0007669"/>
    <property type="project" value="UniProtKB-UniRule"/>
</dbReference>
<evidence type="ECO:0000313" key="8">
    <source>
        <dbReference type="EMBL" id="HGE74680.1"/>
    </source>
</evidence>
<proteinExistence type="inferred from homology"/>
<dbReference type="NCBIfam" id="TIGR01145">
    <property type="entry name" value="ATP_synt_delta"/>
    <property type="match status" value="1"/>
</dbReference>
<dbReference type="SUPFAM" id="SSF47928">
    <property type="entry name" value="N-terminal domain of the delta subunit of the F1F0-ATP synthase"/>
    <property type="match status" value="1"/>
</dbReference>
<dbReference type="PANTHER" id="PTHR11910">
    <property type="entry name" value="ATP SYNTHASE DELTA CHAIN"/>
    <property type="match status" value="1"/>
</dbReference>
<comment type="function">
    <text evidence="7">F(1)F(0) ATP synthase produces ATP from ADP in the presence of a proton or sodium gradient. F-type ATPases consist of two structural domains, F(1) containing the extramembraneous catalytic core and F(0) containing the membrane proton channel, linked together by a central stalk and a peripheral stalk. During catalysis, ATP synthesis in the catalytic domain of F(1) is coupled via a rotary mechanism of the central stalk subunits to proton translocation.</text>
</comment>
<comment type="function">
    <text evidence="7">This protein is part of the stalk that links CF(0) to CF(1). It either transmits conformational changes from CF(0) to CF(1) or is implicated in proton conduction.</text>
</comment>
<evidence type="ECO:0000256" key="2">
    <source>
        <dbReference type="ARBA" id="ARBA00022448"/>
    </source>
</evidence>
<dbReference type="InterPro" id="IPR026015">
    <property type="entry name" value="ATP_synth_OSCP/delta_N_sf"/>
</dbReference>
<reference evidence="8" key="1">
    <citation type="journal article" date="2020" name="mSystems">
        <title>Genome- and Community-Level Interaction Insights into Carbon Utilization and Element Cycling Functions of Hydrothermarchaeota in Hydrothermal Sediment.</title>
        <authorList>
            <person name="Zhou Z."/>
            <person name="Liu Y."/>
            <person name="Xu W."/>
            <person name="Pan J."/>
            <person name="Luo Z.H."/>
            <person name="Li M."/>
        </authorList>
    </citation>
    <scope>NUCLEOTIDE SEQUENCE [LARGE SCALE GENOMIC DNA]</scope>
    <source>
        <strain evidence="8">SpSt-966</strain>
    </source>
</reference>
<keyword evidence="3 7" id="KW-0375">Hydrogen ion transport</keyword>
<keyword evidence="5 7" id="KW-0472">Membrane</keyword>
<evidence type="ECO:0000256" key="1">
    <source>
        <dbReference type="ARBA" id="ARBA00004370"/>
    </source>
</evidence>
<dbReference type="InterPro" id="IPR000711">
    <property type="entry name" value="ATPase_OSCP/dsu"/>
</dbReference>
<sequence>MRIRRALAYKYAMILEEISDQKLFTAIETLSTLDDDRIRSFIFDPTVSPESKSKIISEVFGLDEKSKKFFEILFHHKRFSLIVDIKEIAKKIWMRKNGFEDVKIRNAMLLTDEEKDRIAKTIKQIRKTEPILHFHEEPELLAGVIIDFEDSMIDLSAYGALKEASLFISGGK</sequence>
<organism evidence="8">
    <name type="scientific">Mesoaciditoga lauensis</name>
    <dbReference type="NCBI Taxonomy" id="1495039"/>
    <lineage>
        <taxon>Bacteria</taxon>
        <taxon>Thermotogati</taxon>
        <taxon>Thermotogota</taxon>
        <taxon>Thermotogae</taxon>
        <taxon>Mesoaciditogales</taxon>
        <taxon>Mesoaciditogaceae</taxon>
        <taxon>Mesoaciditoga</taxon>
    </lineage>
</organism>
<keyword evidence="7" id="KW-0139">CF(1)</keyword>
<comment type="caution">
    <text evidence="8">The sequence shown here is derived from an EMBL/GenBank/DDBJ whole genome shotgun (WGS) entry which is preliminary data.</text>
</comment>
<dbReference type="GO" id="GO:0005886">
    <property type="term" value="C:plasma membrane"/>
    <property type="evidence" value="ECO:0007669"/>
    <property type="project" value="UniProtKB-SubCell"/>
</dbReference>
<name>A0A7V3RDL0_9BACT</name>
<evidence type="ECO:0000256" key="5">
    <source>
        <dbReference type="ARBA" id="ARBA00023136"/>
    </source>
</evidence>
<dbReference type="EMBL" id="DTPE01000041">
    <property type="protein sequence ID" value="HGE74680.1"/>
    <property type="molecule type" value="Genomic_DNA"/>
</dbReference>
<dbReference type="Pfam" id="PF00213">
    <property type="entry name" value="OSCP"/>
    <property type="match status" value="1"/>
</dbReference>
<evidence type="ECO:0000256" key="3">
    <source>
        <dbReference type="ARBA" id="ARBA00022781"/>
    </source>
</evidence>
<keyword evidence="4 7" id="KW-0406">Ion transport</keyword>
<dbReference type="GO" id="GO:0045259">
    <property type="term" value="C:proton-transporting ATP synthase complex"/>
    <property type="evidence" value="ECO:0007669"/>
    <property type="project" value="UniProtKB-KW"/>
</dbReference>
<protein>
    <recommendedName>
        <fullName evidence="7">ATP synthase subunit delta</fullName>
    </recommendedName>
    <alternativeName>
        <fullName evidence="7">ATP synthase F(1) sector subunit delta</fullName>
    </alternativeName>
    <alternativeName>
        <fullName evidence="7">F-type ATPase subunit delta</fullName>
        <shortName evidence="7">F-ATPase subunit delta</shortName>
    </alternativeName>
</protein>
<comment type="similarity">
    <text evidence="7">Belongs to the ATPase delta chain family.</text>
</comment>
<evidence type="ECO:0000256" key="6">
    <source>
        <dbReference type="ARBA" id="ARBA00023310"/>
    </source>
</evidence>
<keyword evidence="7" id="KW-1003">Cell membrane</keyword>